<keyword evidence="4" id="KW-1185">Reference proteome</keyword>
<dbReference type="CDD" id="cd09274">
    <property type="entry name" value="RNase_HI_RT_Ty3"/>
    <property type="match status" value="1"/>
</dbReference>
<evidence type="ECO:0000313" key="3">
    <source>
        <dbReference type="Ensembl" id="ENSNMLP00000023053.1"/>
    </source>
</evidence>
<protein>
    <recommendedName>
        <fullName evidence="1">Gypsy retrotransposon integrase-like protein 1</fullName>
    </recommendedName>
</protein>
<proteinExistence type="predicted"/>
<evidence type="ECO:0000256" key="1">
    <source>
        <dbReference type="ARBA" id="ARBA00039658"/>
    </source>
</evidence>
<dbReference type="Gene3D" id="3.30.420.10">
    <property type="entry name" value="Ribonuclease H-like superfamily/Ribonuclease H"/>
    <property type="match status" value="1"/>
</dbReference>
<dbReference type="Pfam" id="PF17919">
    <property type="entry name" value="RT_RNaseH_2"/>
    <property type="match status" value="1"/>
</dbReference>
<dbReference type="FunFam" id="1.10.340.70:FF:000001">
    <property type="entry name" value="Retrovirus-related Pol polyprotein from transposon gypsy-like Protein"/>
    <property type="match status" value="1"/>
</dbReference>
<dbReference type="Gene3D" id="3.30.70.270">
    <property type="match status" value="1"/>
</dbReference>
<dbReference type="SUPFAM" id="SSF56672">
    <property type="entry name" value="DNA/RNA polymerases"/>
    <property type="match status" value="1"/>
</dbReference>
<dbReference type="InterPro" id="IPR043502">
    <property type="entry name" value="DNA/RNA_pol_sf"/>
</dbReference>
<dbReference type="SUPFAM" id="SSF53098">
    <property type="entry name" value="Ribonuclease H-like"/>
    <property type="match status" value="1"/>
</dbReference>
<accession>A0A8C6TNV9</accession>
<dbReference type="InterPro" id="IPR041577">
    <property type="entry name" value="RT_RNaseH_2"/>
</dbReference>
<dbReference type="Gene3D" id="3.10.20.370">
    <property type="match status" value="1"/>
</dbReference>
<organism evidence="3 4">
    <name type="scientific">Neogobius melanostomus</name>
    <name type="common">round goby</name>
    <dbReference type="NCBI Taxonomy" id="47308"/>
    <lineage>
        <taxon>Eukaryota</taxon>
        <taxon>Metazoa</taxon>
        <taxon>Chordata</taxon>
        <taxon>Craniata</taxon>
        <taxon>Vertebrata</taxon>
        <taxon>Euteleostomi</taxon>
        <taxon>Actinopterygii</taxon>
        <taxon>Neopterygii</taxon>
        <taxon>Teleostei</taxon>
        <taxon>Neoteleostei</taxon>
        <taxon>Acanthomorphata</taxon>
        <taxon>Gobiaria</taxon>
        <taxon>Gobiiformes</taxon>
        <taxon>Gobioidei</taxon>
        <taxon>Gobiidae</taxon>
        <taxon>Benthophilinae</taxon>
        <taxon>Neogobiini</taxon>
        <taxon>Neogobius</taxon>
    </lineage>
</organism>
<dbReference type="Gene3D" id="1.10.340.70">
    <property type="match status" value="1"/>
</dbReference>
<dbReference type="InterPro" id="IPR012337">
    <property type="entry name" value="RNaseH-like_sf"/>
</dbReference>
<feature type="domain" description="Integrase catalytic" evidence="2">
    <location>
        <begin position="484"/>
        <end position="642"/>
    </location>
</feature>
<name>A0A8C6TNV9_9GOBI</name>
<dbReference type="Ensembl" id="ENSNMLT00000025804.1">
    <property type="protein sequence ID" value="ENSNMLP00000023053.1"/>
    <property type="gene ID" value="ENSNMLG00000014856.1"/>
</dbReference>
<dbReference type="FunFam" id="3.30.420.10:FF:000032">
    <property type="entry name" value="Retrovirus-related Pol polyprotein from transposon 297-like Protein"/>
    <property type="match status" value="1"/>
</dbReference>
<dbReference type="InterPro" id="IPR050951">
    <property type="entry name" value="Retrovirus_Pol_polyprotein"/>
</dbReference>
<dbReference type="Pfam" id="PF00665">
    <property type="entry name" value="rve"/>
    <property type="match status" value="1"/>
</dbReference>
<reference evidence="3" key="1">
    <citation type="submission" date="2025-08" db="UniProtKB">
        <authorList>
            <consortium name="Ensembl"/>
        </authorList>
    </citation>
    <scope>IDENTIFICATION</scope>
</reference>
<sequence>MKTDPSKVQAIGDIRETDLMEADGKTPCAKKIRSFLGMALYYHHFIEGCSAKARPLFSLVSEPSTSKKKGRPPKPKFKKGLVRLTPADWTDDCRVAFETLKHDLIHSVTLAHPDFEAPFILAVDASFDGIGAVLSQLPPGSKIARPVAFASKTLSQAQLNYPAHRLEFLALKWAVCDKFGHWLKGRTFSVWTDNNPLTYILTKPKLDACEQRWVAKLAAYSFDLNYVPGPKNVVADALSREPFVKSCVAHRLVSEPYSHMLAQVSELADQRVQDAFRCTNNCQRVDESGDSANSLFPQPSLSLDEVQAVLSAQSEGGTSPLRVTCADVPQLACITDSASLPLSQLVSMQEQDGTLSRVFYYVQRRKRPTKRERAREPGGVKNLLKHWAKLSIKDGLLFRSKRDNKMNVTLHQFVVPSALKQQVLTGLHDSAGHQGQARTLSLARQRFFWIGMERDVINHVRKCFRCIVGKTPEPHGRAPLESIQTSEPMELVCIDFWTAEQTDKKCVDVLVVTDHFSKMAHAFPCKNQSAKQVARRLWSDFFCVYGFPKRIHSDQGANFESSLMKELLALSGVQKSHTTPYHPMGNGITERFNRTLGNMIRALPPQSKARWPQMLQMLTFCYNCTEHETTGFAPFYLMFGRVPRLPVDIVFQHVLEGTPVVDHHEFIAALRRDLAEASRIALQNSRTAQARQTENYNRKAKGAALVVGDQVLLANRGERGKRKVADKWVSTVFEVVSVRPGVNVYSIKDPDTQKVKTVHRNLLLPVSFLSSNVESPCASNCSSLANDGPEIPVETQDSETRTINWLLNTENGSHQSVEASLVDEETVSDPFAESDVDSVALSPCDSASICAESDGALSQLPISVGDHNTPENHSELASANVVTCDAVADAQLLPVRTRA</sequence>
<dbReference type="PANTHER" id="PTHR37984">
    <property type="entry name" value="PROTEIN CBG26694"/>
    <property type="match status" value="1"/>
</dbReference>
<dbReference type="InterPro" id="IPR043128">
    <property type="entry name" value="Rev_trsase/Diguanyl_cyclase"/>
</dbReference>
<dbReference type="AlphaFoldDB" id="A0A8C6TNV9"/>
<dbReference type="GO" id="GO:0003676">
    <property type="term" value="F:nucleic acid binding"/>
    <property type="evidence" value="ECO:0007669"/>
    <property type="project" value="InterPro"/>
</dbReference>
<evidence type="ECO:0000259" key="2">
    <source>
        <dbReference type="PROSITE" id="PS50994"/>
    </source>
</evidence>
<dbReference type="PANTHER" id="PTHR37984:SF15">
    <property type="entry name" value="INTEGRASE CATALYTIC DOMAIN-CONTAINING PROTEIN"/>
    <property type="match status" value="1"/>
</dbReference>
<dbReference type="GO" id="GO:0015074">
    <property type="term" value="P:DNA integration"/>
    <property type="evidence" value="ECO:0007669"/>
    <property type="project" value="InterPro"/>
</dbReference>
<dbReference type="Pfam" id="PF17921">
    <property type="entry name" value="Integrase_H2C2"/>
    <property type="match status" value="1"/>
</dbReference>
<evidence type="ECO:0000313" key="4">
    <source>
        <dbReference type="Proteomes" id="UP000694523"/>
    </source>
</evidence>
<reference evidence="3" key="2">
    <citation type="submission" date="2025-09" db="UniProtKB">
        <authorList>
            <consortium name="Ensembl"/>
        </authorList>
    </citation>
    <scope>IDENTIFICATION</scope>
</reference>
<dbReference type="InterPro" id="IPR036397">
    <property type="entry name" value="RNaseH_sf"/>
</dbReference>
<dbReference type="PROSITE" id="PS50994">
    <property type="entry name" value="INTEGRASE"/>
    <property type="match status" value="1"/>
</dbReference>
<dbReference type="FunFam" id="3.10.20.370:FF:000001">
    <property type="entry name" value="Retrovirus-related Pol polyprotein from transposon 17.6-like protein"/>
    <property type="match status" value="1"/>
</dbReference>
<dbReference type="Proteomes" id="UP000694523">
    <property type="component" value="Unplaced"/>
</dbReference>
<dbReference type="InterPro" id="IPR041588">
    <property type="entry name" value="Integrase_H2C2"/>
</dbReference>
<dbReference type="InterPro" id="IPR001584">
    <property type="entry name" value="Integrase_cat-core"/>
</dbReference>